<dbReference type="AlphaFoldDB" id="A0A2J6QNK1"/>
<accession>A0A2J6QNK1</accession>
<dbReference type="OrthoDB" id="3553482at2759"/>
<gene>
    <name evidence="2" type="ORF">NA56DRAFT_721663</name>
</gene>
<evidence type="ECO:0000313" key="3">
    <source>
        <dbReference type="Proteomes" id="UP000235672"/>
    </source>
</evidence>
<proteinExistence type="predicted"/>
<organism evidence="2 3">
    <name type="scientific">Hyaloscypha hepaticicola</name>
    <dbReference type="NCBI Taxonomy" id="2082293"/>
    <lineage>
        <taxon>Eukaryota</taxon>
        <taxon>Fungi</taxon>
        <taxon>Dikarya</taxon>
        <taxon>Ascomycota</taxon>
        <taxon>Pezizomycotina</taxon>
        <taxon>Leotiomycetes</taxon>
        <taxon>Helotiales</taxon>
        <taxon>Hyaloscyphaceae</taxon>
        <taxon>Hyaloscypha</taxon>
    </lineage>
</organism>
<feature type="domain" description="2EXR" evidence="1">
    <location>
        <begin position="15"/>
        <end position="110"/>
    </location>
</feature>
<reference evidence="2 3" key="1">
    <citation type="submission" date="2016-05" db="EMBL/GenBank/DDBJ databases">
        <title>A degradative enzymes factory behind the ericoid mycorrhizal symbiosis.</title>
        <authorList>
            <consortium name="DOE Joint Genome Institute"/>
            <person name="Martino E."/>
            <person name="Morin E."/>
            <person name="Grelet G."/>
            <person name="Kuo A."/>
            <person name="Kohler A."/>
            <person name="Daghino S."/>
            <person name="Barry K."/>
            <person name="Choi C."/>
            <person name="Cichocki N."/>
            <person name="Clum A."/>
            <person name="Copeland A."/>
            <person name="Hainaut M."/>
            <person name="Haridas S."/>
            <person name="Labutti K."/>
            <person name="Lindquist E."/>
            <person name="Lipzen A."/>
            <person name="Khouja H.-R."/>
            <person name="Murat C."/>
            <person name="Ohm R."/>
            <person name="Olson A."/>
            <person name="Spatafora J."/>
            <person name="Veneault-Fourrey C."/>
            <person name="Henrissat B."/>
            <person name="Grigoriev I."/>
            <person name="Martin F."/>
            <person name="Perotto S."/>
        </authorList>
    </citation>
    <scope>NUCLEOTIDE SEQUENCE [LARGE SCALE GENOMIC DNA]</scope>
    <source>
        <strain evidence="2 3">UAMH 7357</strain>
    </source>
</reference>
<dbReference type="PANTHER" id="PTHR35910">
    <property type="entry name" value="2EXR DOMAIN-CONTAINING PROTEIN"/>
    <property type="match status" value="1"/>
</dbReference>
<dbReference type="Proteomes" id="UP000235672">
    <property type="component" value="Unassembled WGS sequence"/>
</dbReference>
<evidence type="ECO:0000259" key="1">
    <source>
        <dbReference type="Pfam" id="PF20150"/>
    </source>
</evidence>
<name>A0A2J6QNK1_9HELO</name>
<protein>
    <recommendedName>
        <fullName evidence="1">2EXR domain-containing protein</fullName>
    </recommendedName>
</protein>
<dbReference type="Pfam" id="PF20150">
    <property type="entry name" value="2EXR"/>
    <property type="match status" value="1"/>
</dbReference>
<evidence type="ECO:0000313" key="2">
    <source>
        <dbReference type="EMBL" id="PMD27824.1"/>
    </source>
</evidence>
<sequence length="241" mass="28070">MPPPTTCSIIMAQTFTPFPRLHLELRLMIWNLALHFFPRVIEVTSQHFNTDAPVQYRKWNAMASTILTLLQVNREARYELLPRYPAPFACPTLGPYSPASLLLNYELDTVYFRIDLMTKVSREQFFAHVFGGAESEVRSNLKSLAGNDRFWRIMIPTNNDSRRTGFCDFDNFTKLEEVIVVGYLEQRLDDSNNLPRLERFEECDPRDEYEAAYPPWFNEGFNSTPRSIPISTKLCREVAKQ</sequence>
<dbReference type="PANTHER" id="PTHR35910:SF6">
    <property type="entry name" value="2EXR DOMAIN-CONTAINING PROTEIN"/>
    <property type="match status" value="1"/>
</dbReference>
<keyword evidence="3" id="KW-1185">Reference proteome</keyword>
<dbReference type="EMBL" id="KZ613465">
    <property type="protein sequence ID" value="PMD27824.1"/>
    <property type="molecule type" value="Genomic_DNA"/>
</dbReference>
<dbReference type="InterPro" id="IPR045518">
    <property type="entry name" value="2EXR"/>
</dbReference>